<name>A0ABU7L6Z3_9NOCA</name>
<reference evidence="3 4" key="1">
    <citation type="submission" date="2023-07" db="EMBL/GenBank/DDBJ databases">
        <authorList>
            <person name="Girao M."/>
            <person name="Carvalho M.F."/>
        </authorList>
    </citation>
    <scope>NUCLEOTIDE SEQUENCE [LARGE SCALE GENOMIC DNA]</scope>
    <source>
        <strain evidence="3 4">YIM65754</strain>
    </source>
</reference>
<feature type="transmembrane region" description="Helical" evidence="2">
    <location>
        <begin position="337"/>
        <end position="356"/>
    </location>
</feature>
<feature type="region of interest" description="Disordered" evidence="1">
    <location>
        <begin position="1"/>
        <end position="46"/>
    </location>
</feature>
<feature type="transmembrane region" description="Helical" evidence="2">
    <location>
        <begin position="421"/>
        <end position="439"/>
    </location>
</feature>
<proteinExistence type="predicted"/>
<keyword evidence="4" id="KW-1185">Reference proteome</keyword>
<feature type="transmembrane region" description="Helical" evidence="2">
    <location>
        <begin position="396"/>
        <end position="415"/>
    </location>
</feature>
<gene>
    <name evidence="3" type="ORF">Q7514_04065</name>
</gene>
<keyword evidence="2" id="KW-0812">Transmembrane</keyword>
<dbReference type="Proteomes" id="UP001336020">
    <property type="component" value="Unassembled WGS sequence"/>
</dbReference>
<evidence type="ECO:0000256" key="1">
    <source>
        <dbReference type="SAM" id="MobiDB-lite"/>
    </source>
</evidence>
<sequence length="453" mass="48281">MAEPDHSPHDAPLSSDEREELERLRKEVAELRGETPAVQTDTEPPTRGHALRWTAVVILLVLVGLLAISSVAARFARSQILDTDRYVTMVTPLASDPVIQGAVTDRVTDEIFAQVDVEGLTTDALTALTEDRPRLEPVVGLAPVIAGQAESFVHDTVGSLVASDQFETLWIQANRTAHDRLAAVLTGDTRVEAIAIDDSGTVSLNLAPIIERVKALLVERGFSFADQIPEIDKQFVLFESPELVKAQRAVNALDNASGVLPWLTLLVAAAAVWAAPRGSRLRALSAVGATFVVAMLSLALAILIGRSLYLDNLPAEVRSPAAAAVLFDAAATPLRTMLRAVLVTGLVVAVGAYLIGGSPSAMAVRRGFGYGMNKLRNPDSTRTPGTVEVWLAHARVPVRAAIVAVAVLVIVFWNYPTGAVVGWTVVIALLALLLVEVVVRPILAKEQEAVDTA</sequence>
<evidence type="ECO:0000313" key="4">
    <source>
        <dbReference type="Proteomes" id="UP001336020"/>
    </source>
</evidence>
<organism evidence="3 4">
    <name type="scientific">Rhodococcus artemisiae</name>
    <dbReference type="NCBI Taxonomy" id="714159"/>
    <lineage>
        <taxon>Bacteria</taxon>
        <taxon>Bacillati</taxon>
        <taxon>Actinomycetota</taxon>
        <taxon>Actinomycetes</taxon>
        <taxon>Mycobacteriales</taxon>
        <taxon>Nocardiaceae</taxon>
        <taxon>Rhodococcus</taxon>
    </lineage>
</organism>
<dbReference type="EMBL" id="JAUTXY010000001">
    <property type="protein sequence ID" value="MEE2056697.1"/>
    <property type="molecule type" value="Genomic_DNA"/>
</dbReference>
<dbReference type="RefSeq" id="WP_330131931.1">
    <property type="nucleotide sequence ID" value="NZ_JAUTXY010000001.1"/>
</dbReference>
<feature type="transmembrane region" description="Helical" evidence="2">
    <location>
        <begin position="283"/>
        <end position="304"/>
    </location>
</feature>
<accession>A0ABU7L6Z3</accession>
<keyword evidence="2" id="KW-1133">Transmembrane helix</keyword>
<evidence type="ECO:0000256" key="2">
    <source>
        <dbReference type="SAM" id="Phobius"/>
    </source>
</evidence>
<evidence type="ECO:0008006" key="5">
    <source>
        <dbReference type="Google" id="ProtNLM"/>
    </source>
</evidence>
<evidence type="ECO:0000313" key="3">
    <source>
        <dbReference type="EMBL" id="MEE2056697.1"/>
    </source>
</evidence>
<keyword evidence="2" id="KW-0472">Membrane</keyword>
<feature type="transmembrane region" description="Helical" evidence="2">
    <location>
        <begin position="53"/>
        <end position="76"/>
    </location>
</feature>
<feature type="compositionally biased region" description="Basic and acidic residues" evidence="1">
    <location>
        <begin position="20"/>
        <end position="33"/>
    </location>
</feature>
<comment type="caution">
    <text evidence="3">The sequence shown here is derived from an EMBL/GenBank/DDBJ whole genome shotgun (WGS) entry which is preliminary data.</text>
</comment>
<protein>
    <recommendedName>
        <fullName evidence="5">Integral membrane protein</fullName>
    </recommendedName>
</protein>